<evidence type="ECO:0000313" key="2">
    <source>
        <dbReference type="Proteomes" id="UP001523392"/>
    </source>
</evidence>
<protein>
    <submittedName>
        <fullName evidence="1">Uncharacterized protein</fullName>
    </submittedName>
</protein>
<reference evidence="1 2" key="1">
    <citation type="submission" date="2021-12" db="EMBL/GenBank/DDBJ databases">
        <title>Siccirubricoccus leaddurans sp. nov., a high concentration Zn2+ tolerance bacterium.</title>
        <authorList>
            <person name="Cao Y."/>
        </authorList>
    </citation>
    <scope>NUCLEOTIDE SEQUENCE [LARGE SCALE GENOMIC DNA]</scope>
    <source>
        <strain evidence="1 2">KC 17139</strain>
    </source>
</reference>
<accession>A0ABT1D7G3</accession>
<dbReference type="Proteomes" id="UP001523392">
    <property type="component" value="Unassembled WGS sequence"/>
</dbReference>
<gene>
    <name evidence="1" type="ORF">JYK14_15430</name>
</gene>
<evidence type="ECO:0000313" key="1">
    <source>
        <dbReference type="EMBL" id="MCO6417542.1"/>
    </source>
</evidence>
<sequence>MNLPGKRVTALPSFAPLDPPPPGEGRFDLLLLPALRLLLLRYLGEVRLGQVLAGLGEALRSRPEVAGWNTVADLRRFTGHLGVEGINALAALRREACPEPAPSRQVLLSHDPGMGFVATYLNAILPEVHHSVAAEPAAACRGLLPEGMALPEEALAFLGLAPSLNPA</sequence>
<name>A0ABT1D7G3_9PROT</name>
<dbReference type="RefSeq" id="WP_252954182.1">
    <property type="nucleotide sequence ID" value="NZ_JAFIRR010000096.1"/>
</dbReference>
<dbReference type="EMBL" id="JAFIRR010000096">
    <property type="protein sequence ID" value="MCO6417542.1"/>
    <property type="molecule type" value="Genomic_DNA"/>
</dbReference>
<keyword evidence="2" id="KW-1185">Reference proteome</keyword>
<proteinExistence type="predicted"/>
<comment type="caution">
    <text evidence="1">The sequence shown here is derived from an EMBL/GenBank/DDBJ whole genome shotgun (WGS) entry which is preliminary data.</text>
</comment>
<organism evidence="1 2">
    <name type="scientific">Siccirubricoccus soli</name>
    <dbReference type="NCBI Taxonomy" id="2899147"/>
    <lineage>
        <taxon>Bacteria</taxon>
        <taxon>Pseudomonadati</taxon>
        <taxon>Pseudomonadota</taxon>
        <taxon>Alphaproteobacteria</taxon>
        <taxon>Acetobacterales</taxon>
        <taxon>Roseomonadaceae</taxon>
        <taxon>Siccirubricoccus</taxon>
    </lineage>
</organism>